<dbReference type="GO" id="GO:0060090">
    <property type="term" value="F:molecular adaptor activity"/>
    <property type="evidence" value="ECO:0007669"/>
    <property type="project" value="TreeGrafter"/>
</dbReference>
<evidence type="ECO:0000313" key="6">
    <source>
        <dbReference type="Proteomes" id="UP000887574"/>
    </source>
</evidence>
<keyword evidence="2 3" id="KW-0175">Coiled coil</keyword>
<organism evidence="6 7">
    <name type="scientific">Ditylenchus dipsaci</name>
    <dbReference type="NCBI Taxonomy" id="166011"/>
    <lineage>
        <taxon>Eukaryota</taxon>
        <taxon>Metazoa</taxon>
        <taxon>Ecdysozoa</taxon>
        <taxon>Nematoda</taxon>
        <taxon>Chromadorea</taxon>
        <taxon>Rhabditida</taxon>
        <taxon>Tylenchina</taxon>
        <taxon>Tylenchomorpha</taxon>
        <taxon>Sphaerularioidea</taxon>
        <taxon>Anguinidae</taxon>
        <taxon>Anguininae</taxon>
        <taxon>Ditylenchus</taxon>
    </lineage>
</organism>
<feature type="domain" description="Autophagy-related protein 11 C-terminal" evidence="5">
    <location>
        <begin position="1115"/>
        <end position="1215"/>
    </location>
</feature>
<keyword evidence="1" id="KW-0072">Autophagy</keyword>
<dbReference type="Proteomes" id="UP000887574">
    <property type="component" value="Unplaced"/>
</dbReference>
<sequence>MFHIFYVNKGYMLVLEPPALGSVYELQQCIYDATNVEVQEQVLFLSGGESVMNGETLSAYLGAGTDTNPVYLVRRVPSADRESVSTPERDGINNLYQTWVSSVEKLDKSATSSSTTAEYTRLGKYGMQVSDTIFKFCAKVVSEHQHLNQGWMAVISNLDDNINKIQKKMDRSMHQCQRLATMRDKGYELLNGFDQVLETLNMITIPGQLISSMSSIAGASTAAPNYEFSQSVAGGAVEDMTLYKWIASKDTVYSLNSLVEHVTSHLQKTDDTDLRDAKLNFDAVKELVKKTDYRDIRGIDKRLAMLDTKLNFLEESHLIMKDLANHIIQPTIQDSNANMAAYQRARVEEFNKMLSEFNNYALCFIDSKLELLKNICQRFAGWVRQAYERLQQANKRMILFDDKFTGLRQRLDLVRQIKEAPIMYVTAVAEVIRREALKKEFGHWISTCIDKCSSFVQEENKMRSEFYGKLEKHFLRTLFYGMADVMPDFTPMEPHIDKTLPKVTIEHFKELRKTFPDMQELLKVTTPQIYTRLSITDPSAPQMVMAQSQMAGLRREESFFVREKTHNIDAMNRNFPSTTWLSEENIEMSPANNFLLTTRAGFSSNTSLNNMESNMPTPQNSNLCMSLELYLLRTPILLPRAGLSSSERSSHFSTPDDNFGSFGKYVRNSFPRSPPKICRPKSLQRRTSGAGVSSSVQMHLAEQQDQILESLENLPATLSEEFFAKCAFTRQSIADIVTFLITLKQSVEDYKVTIREETEQNLATVKAALKEDRLRNVEISNQLKTDSEKVLNEKSAEWESSYEGMKKELSQVVEHERYLRKEKEKELEEQRNLANKLNEDLLSVMKAKDDLHADLMKAEQERRLLSEQLQLESSIDYLAIELKAVEQLLKRELTSDEIQQIKAEIEKRKASQGKTQEEIAVALVEPTTMIRAEYEKAYKNKMAFIVKGVEEKKNKEIALLRDEIESELRLQSDIYIKKMKQKIGELEDKVKFLESTEHQSFPQPSASPERAIMVDSAMQVSDPKLDFKGESLMQESCMVLSNAAMDQSIAIQQQLPPEEPRPASCNQDPPGVAVILQASGKNSAGTSSKGSDDSDVEIANVLSIYSRGTQTKIRMRDMRMMIALNDVYEGCSVLIMWDNVHNTYVVFCTNPTLYVVKESCMLRLGVSPLNNEQGATTRRNWMFAAVNGIETCQIKKEKNRYNLPMNTRFYRVSVEPLPMDTPSSQSSSTSISTSRR</sequence>
<evidence type="ECO:0000256" key="1">
    <source>
        <dbReference type="ARBA" id="ARBA00023006"/>
    </source>
</evidence>
<proteinExistence type="predicted"/>
<dbReference type="GO" id="GO:0000045">
    <property type="term" value="P:autophagosome assembly"/>
    <property type="evidence" value="ECO:0007669"/>
    <property type="project" value="InterPro"/>
</dbReference>
<feature type="region of interest" description="Disordered" evidence="4">
    <location>
        <begin position="1216"/>
        <end position="1236"/>
    </location>
</feature>
<dbReference type="Pfam" id="PF10377">
    <property type="entry name" value="ATG11"/>
    <property type="match status" value="1"/>
</dbReference>
<evidence type="ECO:0000256" key="2">
    <source>
        <dbReference type="ARBA" id="ARBA00023054"/>
    </source>
</evidence>
<name>A0A915D3G6_9BILA</name>
<dbReference type="InterPro" id="IPR019460">
    <property type="entry name" value="Atg11_C"/>
</dbReference>
<keyword evidence="6" id="KW-1185">Reference proteome</keyword>
<evidence type="ECO:0000256" key="3">
    <source>
        <dbReference type="SAM" id="Coils"/>
    </source>
</evidence>
<feature type="compositionally biased region" description="Low complexity" evidence="4">
    <location>
        <begin position="1221"/>
        <end position="1236"/>
    </location>
</feature>
<evidence type="ECO:0000256" key="4">
    <source>
        <dbReference type="SAM" id="MobiDB-lite"/>
    </source>
</evidence>
<dbReference type="GO" id="GO:0000422">
    <property type="term" value="P:autophagy of mitochondrion"/>
    <property type="evidence" value="ECO:0007669"/>
    <property type="project" value="TreeGrafter"/>
</dbReference>
<evidence type="ECO:0000259" key="5">
    <source>
        <dbReference type="Pfam" id="PF10377"/>
    </source>
</evidence>
<reference evidence="7" key="1">
    <citation type="submission" date="2022-11" db="UniProtKB">
        <authorList>
            <consortium name="WormBaseParasite"/>
        </authorList>
    </citation>
    <scope>IDENTIFICATION</scope>
</reference>
<dbReference type="GO" id="GO:0034517">
    <property type="term" value="P:ribophagy"/>
    <property type="evidence" value="ECO:0007669"/>
    <property type="project" value="TreeGrafter"/>
</dbReference>
<feature type="region of interest" description="Disordered" evidence="4">
    <location>
        <begin position="676"/>
        <end position="695"/>
    </location>
</feature>
<dbReference type="GO" id="GO:0061709">
    <property type="term" value="P:reticulophagy"/>
    <property type="evidence" value="ECO:0007669"/>
    <property type="project" value="TreeGrafter"/>
</dbReference>
<dbReference type="GO" id="GO:0034727">
    <property type="term" value="P:piecemeal microautophagy of the nucleus"/>
    <property type="evidence" value="ECO:0007669"/>
    <property type="project" value="TreeGrafter"/>
</dbReference>
<feature type="coiled-coil region" evidence="3">
    <location>
        <begin position="819"/>
        <end position="868"/>
    </location>
</feature>
<dbReference type="GO" id="GO:0034045">
    <property type="term" value="C:phagophore assembly site membrane"/>
    <property type="evidence" value="ECO:0007669"/>
    <property type="project" value="TreeGrafter"/>
</dbReference>
<dbReference type="WBParaSite" id="jg15517">
    <property type="protein sequence ID" value="jg15517"/>
    <property type="gene ID" value="jg15517"/>
</dbReference>
<dbReference type="GO" id="GO:1990316">
    <property type="term" value="C:Atg1/ULK1 kinase complex"/>
    <property type="evidence" value="ECO:0007669"/>
    <property type="project" value="TreeGrafter"/>
</dbReference>
<dbReference type="InterPro" id="IPR040040">
    <property type="entry name" value="ATG11"/>
</dbReference>
<feature type="compositionally biased region" description="Polar residues" evidence="4">
    <location>
        <begin position="685"/>
        <end position="695"/>
    </location>
</feature>
<dbReference type="PANTHER" id="PTHR13222:SF1">
    <property type="entry name" value="RB1-INDUCIBLE COILED-COIL PROTEIN 1"/>
    <property type="match status" value="1"/>
</dbReference>
<dbReference type="Gene3D" id="3.10.20.90">
    <property type="entry name" value="Phosphatidylinositol 3-kinase Catalytic Subunit, Chain A, domain 1"/>
    <property type="match status" value="1"/>
</dbReference>
<accession>A0A915D3G6</accession>
<dbReference type="AlphaFoldDB" id="A0A915D3G6"/>
<dbReference type="GO" id="GO:0019901">
    <property type="term" value="F:protein kinase binding"/>
    <property type="evidence" value="ECO:0007669"/>
    <property type="project" value="TreeGrafter"/>
</dbReference>
<dbReference type="GO" id="GO:0061723">
    <property type="term" value="P:glycophagy"/>
    <property type="evidence" value="ECO:0007669"/>
    <property type="project" value="TreeGrafter"/>
</dbReference>
<evidence type="ECO:0000313" key="7">
    <source>
        <dbReference type="WBParaSite" id="jg15517"/>
    </source>
</evidence>
<dbReference type="PANTHER" id="PTHR13222">
    <property type="entry name" value="RB1-INDUCIBLE COILED-COIL"/>
    <property type="match status" value="1"/>
</dbReference>
<protein>
    <submittedName>
        <fullName evidence="7">Autophagy-related protein 11 C-terminal domain-containing protein</fullName>
    </submittedName>
</protein>